<dbReference type="SUPFAM" id="SSF53474">
    <property type="entry name" value="alpha/beta-Hydrolases"/>
    <property type="match status" value="1"/>
</dbReference>
<feature type="transmembrane region" description="Helical" evidence="1">
    <location>
        <begin position="21"/>
        <end position="40"/>
    </location>
</feature>
<evidence type="ECO:0000313" key="2">
    <source>
        <dbReference type="EMBL" id="TXK06591.1"/>
    </source>
</evidence>
<keyword evidence="2" id="KW-0378">Hydrolase</keyword>
<keyword evidence="1" id="KW-0812">Transmembrane</keyword>
<feature type="transmembrane region" description="Helical" evidence="1">
    <location>
        <begin position="74"/>
        <end position="92"/>
    </location>
</feature>
<dbReference type="Gene3D" id="1.10.260.130">
    <property type="match status" value="1"/>
</dbReference>
<proteinExistence type="predicted"/>
<reference evidence="2 3" key="1">
    <citation type="submission" date="2019-08" db="EMBL/GenBank/DDBJ databases">
        <authorList>
            <person name="Dong K."/>
        </authorList>
    </citation>
    <scope>NUCLEOTIDE SEQUENCE [LARGE SCALE GENOMIC DNA]</scope>
    <source>
        <strain evidence="2 3">M4-8</strain>
    </source>
</reference>
<dbReference type="Proteomes" id="UP000321196">
    <property type="component" value="Unassembled WGS sequence"/>
</dbReference>
<dbReference type="Pfam" id="PF03729">
    <property type="entry name" value="DUF308"/>
    <property type="match status" value="2"/>
</dbReference>
<feature type="transmembrane region" description="Helical" evidence="1">
    <location>
        <begin position="98"/>
        <end position="117"/>
    </location>
</feature>
<dbReference type="PANTHER" id="PTHR34853:SF1">
    <property type="entry name" value="LIPASE 5"/>
    <property type="match status" value="1"/>
</dbReference>
<dbReference type="InterPro" id="IPR005152">
    <property type="entry name" value="Lipase_secreted"/>
</dbReference>
<dbReference type="OrthoDB" id="9798122at2"/>
<gene>
    <name evidence="2" type="ORF">FVP60_06515</name>
</gene>
<keyword evidence="1" id="KW-0472">Membrane</keyword>
<feature type="transmembrane region" description="Helical" evidence="1">
    <location>
        <begin position="129"/>
        <end position="149"/>
    </location>
</feature>
<dbReference type="GO" id="GO:0004806">
    <property type="term" value="F:triacylglycerol lipase activity"/>
    <property type="evidence" value="ECO:0007669"/>
    <property type="project" value="InterPro"/>
</dbReference>
<evidence type="ECO:0000313" key="3">
    <source>
        <dbReference type="Proteomes" id="UP000321196"/>
    </source>
</evidence>
<keyword evidence="3" id="KW-1185">Reference proteome</keyword>
<dbReference type="InterPro" id="IPR005325">
    <property type="entry name" value="DUF308_memb"/>
</dbReference>
<sequence>MPEKIALREALIAQALAKLPWQVRVAIAAVAIVAGVLIIGRPTLSLDVLAMVIGVGAITEGVLALWHTPASVRWRLITATAWITVGIIVLQAQWLTVLALTVLVGIGLVAVGAYRIYRAVRSDEALDEKIASITIAVATILFGVVAFFWRDISLVVLSVVFGAWLVITGIDAGWRALPRNRREKERKRRTGWRRFGRSIVALVTVSAAVLAVGITVVQTGPVTVTDTFYAAPRNVPDEPGRLIQYEPITEGIPGGAVGFRFLYTTQASDGTIDVASAIAISPDDDETHPSVTWAHSTTGITRPCAPSLQPDPFRSGGMFAARHIIKNGWALIAPDYVGLGTAGEHPYLIGEDSGRAVLDATRAAYSIIELRISRTTVLWGHSQGGHAALWASSIAAEYAPQLDVRGVAAISPVSDLTSLVSTMDSVTGGMVFASFVLHAYEQHYDDIQMADYLRPGTISAARDIPSRCLDGPGSWRSALVVATRLADPSLFRIDPRTGPLGERLRENIPQPSQEIPLLIVAGSADPLIKPSVQSGYVASLCATKTPLAYRTIPDADHISMLYGNSEFLPSLLSWTGNRFLQLPAKTTC</sequence>
<comment type="caution">
    <text evidence="2">The sequence shown here is derived from an EMBL/GenBank/DDBJ whole genome shotgun (WGS) entry which is preliminary data.</text>
</comment>
<feature type="transmembrane region" description="Helical" evidence="1">
    <location>
        <begin position="195"/>
        <end position="217"/>
    </location>
</feature>
<dbReference type="RefSeq" id="WP_147825396.1">
    <property type="nucleotide sequence ID" value="NZ_BAAARG010000001.1"/>
</dbReference>
<dbReference type="Pfam" id="PF03583">
    <property type="entry name" value="LIP"/>
    <property type="match status" value="1"/>
</dbReference>
<dbReference type="Gene3D" id="3.40.50.1820">
    <property type="entry name" value="alpha/beta hydrolase"/>
    <property type="match status" value="1"/>
</dbReference>
<name>A0A5C8HU77_9MICO</name>
<dbReference type="PANTHER" id="PTHR34853">
    <property type="match status" value="1"/>
</dbReference>
<dbReference type="AlphaFoldDB" id="A0A5C8HU77"/>
<feature type="transmembrane region" description="Helical" evidence="1">
    <location>
        <begin position="46"/>
        <end position="67"/>
    </location>
</feature>
<keyword evidence="1" id="KW-1133">Transmembrane helix</keyword>
<organism evidence="2 3">
    <name type="scientific">Microbacterium mitrae</name>
    <dbReference type="NCBI Taxonomy" id="664640"/>
    <lineage>
        <taxon>Bacteria</taxon>
        <taxon>Bacillati</taxon>
        <taxon>Actinomycetota</taxon>
        <taxon>Actinomycetes</taxon>
        <taxon>Micrococcales</taxon>
        <taxon>Microbacteriaceae</taxon>
        <taxon>Microbacterium</taxon>
    </lineage>
</organism>
<dbReference type="GO" id="GO:0016042">
    <property type="term" value="P:lipid catabolic process"/>
    <property type="evidence" value="ECO:0007669"/>
    <property type="project" value="InterPro"/>
</dbReference>
<evidence type="ECO:0000256" key="1">
    <source>
        <dbReference type="SAM" id="Phobius"/>
    </source>
</evidence>
<accession>A0A5C8HU77</accession>
<dbReference type="InterPro" id="IPR029058">
    <property type="entry name" value="AB_hydrolase_fold"/>
</dbReference>
<feature type="transmembrane region" description="Helical" evidence="1">
    <location>
        <begin position="155"/>
        <end position="174"/>
    </location>
</feature>
<dbReference type="EMBL" id="VRSW01000001">
    <property type="protein sequence ID" value="TXK06591.1"/>
    <property type="molecule type" value="Genomic_DNA"/>
</dbReference>
<protein>
    <submittedName>
        <fullName evidence="2">Alpha/beta fold hydrolase</fullName>
    </submittedName>
</protein>